<feature type="compositionally biased region" description="Basic and acidic residues" evidence="1">
    <location>
        <begin position="55"/>
        <end position="64"/>
    </location>
</feature>
<organism evidence="2 3">
    <name type="scientific">Vespula vulgaris</name>
    <name type="common">Yellow jacket</name>
    <name type="synonym">Wasp</name>
    <dbReference type="NCBI Taxonomy" id="7454"/>
    <lineage>
        <taxon>Eukaryota</taxon>
        <taxon>Metazoa</taxon>
        <taxon>Ecdysozoa</taxon>
        <taxon>Arthropoda</taxon>
        <taxon>Hexapoda</taxon>
        <taxon>Insecta</taxon>
        <taxon>Pterygota</taxon>
        <taxon>Neoptera</taxon>
        <taxon>Endopterygota</taxon>
        <taxon>Hymenoptera</taxon>
        <taxon>Apocrita</taxon>
        <taxon>Aculeata</taxon>
        <taxon>Vespoidea</taxon>
        <taxon>Vespidae</taxon>
        <taxon>Vespinae</taxon>
        <taxon>Vespula</taxon>
    </lineage>
</organism>
<feature type="region of interest" description="Disordered" evidence="1">
    <location>
        <begin position="1"/>
        <end position="37"/>
    </location>
</feature>
<evidence type="ECO:0000313" key="2">
    <source>
        <dbReference type="EMBL" id="KAF7388780.1"/>
    </source>
</evidence>
<proteinExistence type="predicted"/>
<dbReference type="EMBL" id="JACSEA010000011">
    <property type="protein sequence ID" value="KAF7388780.1"/>
    <property type="molecule type" value="Genomic_DNA"/>
</dbReference>
<reference evidence="2" key="1">
    <citation type="journal article" date="2020" name="G3 (Bethesda)">
        <title>High-Quality Assemblies for Three Invasive Social Wasps from the &lt;i&gt;Vespula&lt;/i&gt; Genus.</title>
        <authorList>
            <person name="Harrop T.W.R."/>
            <person name="Guhlin J."/>
            <person name="McLaughlin G.M."/>
            <person name="Permina E."/>
            <person name="Stockwell P."/>
            <person name="Gilligan J."/>
            <person name="Le Lec M.F."/>
            <person name="Gruber M.A.M."/>
            <person name="Quinn O."/>
            <person name="Lovegrove M."/>
            <person name="Duncan E.J."/>
            <person name="Remnant E.J."/>
            <person name="Van Eeckhoven J."/>
            <person name="Graham B."/>
            <person name="Knapp R.A."/>
            <person name="Langford K.W."/>
            <person name="Kronenberg Z."/>
            <person name="Press M.O."/>
            <person name="Eacker S.M."/>
            <person name="Wilson-Rankin E.E."/>
            <person name="Purcell J."/>
            <person name="Lester P.J."/>
            <person name="Dearden P.K."/>
        </authorList>
    </citation>
    <scope>NUCLEOTIDE SEQUENCE</scope>
    <source>
        <strain evidence="2">Marl-1</strain>
    </source>
</reference>
<gene>
    <name evidence="2" type="ORF">HZH66_009917</name>
</gene>
<evidence type="ECO:0000256" key="1">
    <source>
        <dbReference type="SAM" id="MobiDB-lite"/>
    </source>
</evidence>
<sequence length="82" mass="9026">MILTFTETTNEPKRSSFDIGSGEPYSKPIVSPIRDPGEARARTIRIADLRGYKTEKCTRRKTDDTGGYGKGPPALERLPGAE</sequence>
<accession>A0A834JIP3</accession>
<dbReference type="Proteomes" id="UP000614350">
    <property type="component" value="Unassembled WGS sequence"/>
</dbReference>
<comment type="caution">
    <text evidence="2">The sequence shown here is derived from an EMBL/GenBank/DDBJ whole genome shotgun (WGS) entry which is preliminary data.</text>
</comment>
<protein>
    <submittedName>
        <fullName evidence="2">Uncharacterized protein</fullName>
    </submittedName>
</protein>
<keyword evidence="3" id="KW-1185">Reference proteome</keyword>
<name>A0A834JIP3_VESVU</name>
<feature type="region of interest" description="Disordered" evidence="1">
    <location>
        <begin position="55"/>
        <end position="82"/>
    </location>
</feature>
<dbReference type="AlphaFoldDB" id="A0A834JIP3"/>
<evidence type="ECO:0000313" key="3">
    <source>
        <dbReference type="Proteomes" id="UP000614350"/>
    </source>
</evidence>